<dbReference type="EMBL" id="JAAMPI010000461">
    <property type="protein sequence ID" value="KAF4631252.1"/>
    <property type="molecule type" value="Genomic_DNA"/>
</dbReference>
<protein>
    <submittedName>
        <fullName evidence="2">Uncharacterized protein</fullName>
    </submittedName>
</protein>
<proteinExistence type="predicted"/>
<dbReference type="AlphaFoldDB" id="A0A8H4RN26"/>
<comment type="caution">
    <text evidence="2">The sequence shown here is derived from an EMBL/GenBank/DDBJ whole genome shotgun (WGS) entry which is preliminary data.</text>
</comment>
<gene>
    <name evidence="2" type="ORF">G7Y89_g6880</name>
</gene>
<name>A0A8H4RN26_9HELO</name>
<dbReference type="OrthoDB" id="2555519at2759"/>
<feature type="compositionally biased region" description="Polar residues" evidence="1">
    <location>
        <begin position="118"/>
        <end position="136"/>
    </location>
</feature>
<sequence length="333" mass="35610">MRAAILGGAASTRSRNNNRKNLENDSNATNTNINTPTRLRLARPPIRTPLQSRDQNAMMRGSQKGAAPLTAKSGNAMPSYDKQTNGRPLMPTLSASAKASNRPPLTPRIAGSVLPPASTLSSRRGQRAESQTSSTCAPKEDLSTPVSTFLNNNITPRSGQRKIRVDITNTTPTGTPNGTPTPHSTIESSRAIHDGPISTPGLGISGMDKDVPKRPTVSFNTAASDIAYSKSPTASNGDSKFFFASDAKSAQAPRPPLQSKTSSTFFLCKWRVHTAASTKLEWISSRVEFGRRAGSTQILPCKWHTGPSIITFPSFCSSSTELSYKLVLKSIVA</sequence>
<reference evidence="2 3" key="1">
    <citation type="submission" date="2020-03" db="EMBL/GenBank/DDBJ databases">
        <title>Draft Genome Sequence of Cudoniella acicularis.</title>
        <authorList>
            <person name="Buettner E."/>
            <person name="Kellner H."/>
        </authorList>
    </citation>
    <scope>NUCLEOTIDE SEQUENCE [LARGE SCALE GENOMIC DNA]</scope>
    <source>
        <strain evidence="2 3">DSM 108380</strain>
    </source>
</reference>
<feature type="compositionally biased region" description="Polar residues" evidence="1">
    <location>
        <begin position="144"/>
        <end position="158"/>
    </location>
</feature>
<feature type="compositionally biased region" description="Low complexity" evidence="1">
    <location>
        <begin position="168"/>
        <end position="182"/>
    </location>
</feature>
<dbReference type="PANTHER" id="PTHR38701">
    <property type="entry name" value="CHROMOSOME 8, WHOLE GENOME SHOTGUN SEQUENCE"/>
    <property type="match status" value="1"/>
</dbReference>
<evidence type="ECO:0000313" key="2">
    <source>
        <dbReference type="EMBL" id="KAF4631252.1"/>
    </source>
</evidence>
<accession>A0A8H4RN26</accession>
<dbReference type="PANTHER" id="PTHR38701:SF1">
    <property type="entry name" value="UP-REGULATED DURING SEPTATION PROTEIN 1 DOMAIN-CONTAINING PROTEIN"/>
    <property type="match status" value="1"/>
</dbReference>
<keyword evidence="3" id="KW-1185">Reference proteome</keyword>
<evidence type="ECO:0000313" key="3">
    <source>
        <dbReference type="Proteomes" id="UP000566819"/>
    </source>
</evidence>
<feature type="region of interest" description="Disordered" evidence="1">
    <location>
        <begin position="1"/>
        <end position="191"/>
    </location>
</feature>
<evidence type="ECO:0000256" key="1">
    <source>
        <dbReference type="SAM" id="MobiDB-lite"/>
    </source>
</evidence>
<organism evidence="2 3">
    <name type="scientific">Cudoniella acicularis</name>
    <dbReference type="NCBI Taxonomy" id="354080"/>
    <lineage>
        <taxon>Eukaryota</taxon>
        <taxon>Fungi</taxon>
        <taxon>Dikarya</taxon>
        <taxon>Ascomycota</taxon>
        <taxon>Pezizomycotina</taxon>
        <taxon>Leotiomycetes</taxon>
        <taxon>Helotiales</taxon>
        <taxon>Tricladiaceae</taxon>
        <taxon>Cudoniella</taxon>
    </lineage>
</organism>
<dbReference type="Proteomes" id="UP000566819">
    <property type="component" value="Unassembled WGS sequence"/>
</dbReference>
<feature type="compositionally biased region" description="Polar residues" evidence="1">
    <location>
        <begin position="24"/>
        <end position="37"/>
    </location>
</feature>